<organism evidence="3 4">
    <name type="scientific">Spirosoma terrae</name>
    <dbReference type="NCBI Taxonomy" id="1968276"/>
    <lineage>
        <taxon>Bacteria</taxon>
        <taxon>Pseudomonadati</taxon>
        <taxon>Bacteroidota</taxon>
        <taxon>Cytophagia</taxon>
        <taxon>Cytophagales</taxon>
        <taxon>Cytophagaceae</taxon>
        <taxon>Spirosoma</taxon>
    </lineage>
</organism>
<feature type="signal peptide" evidence="1">
    <location>
        <begin position="1"/>
        <end position="31"/>
    </location>
</feature>
<gene>
    <name evidence="3" type="ORF">GK108_28045</name>
</gene>
<dbReference type="Proteomes" id="UP000474175">
    <property type="component" value="Unassembled WGS sequence"/>
</dbReference>
<reference evidence="3 4" key="1">
    <citation type="submission" date="2020-02" db="EMBL/GenBank/DDBJ databases">
        <title>Draft genome sequence of two Spirosoma agri KCTC 52727 and Spirosoma terrae KCTC 52035.</title>
        <authorList>
            <person name="Rojas J."/>
            <person name="Ambika Manirajan B."/>
            <person name="Suarez C."/>
            <person name="Ratering S."/>
            <person name="Schnell S."/>
        </authorList>
    </citation>
    <scope>NUCLEOTIDE SEQUENCE [LARGE SCALE GENOMIC DNA]</scope>
    <source>
        <strain evidence="3 4">KCTC 52035</strain>
    </source>
</reference>
<keyword evidence="4" id="KW-1185">Reference proteome</keyword>
<keyword evidence="1" id="KW-0732">Signal</keyword>
<dbReference type="AlphaFoldDB" id="A0A6L9LPA8"/>
<name>A0A6L9LPA8_9BACT</name>
<feature type="domain" description="YHS" evidence="2">
    <location>
        <begin position="55"/>
        <end position="98"/>
    </location>
</feature>
<accession>A0A6L9LPA8</accession>
<feature type="chain" id="PRO_5026870468" evidence="1">
    <location>
        <begin position="32"/>
        <end position="166"/>
    </location>
</feature>
<sequence>MYTSGNYRTAIRPIWLIGNLLVILSLSAAQAQTDPVRAKQFNLEKGVAIQGYDPVGYFVNHKAIKGSSQFATTYKGITYQFASAANRDLFLKNPSAYEPSYGGWCAYAMGATGEKVEIDPETFEIRDGKLNLFYHTLFNNTLPKWQKDEPNLQRKADQNWAKIAGK</sequence>
<evidence type="ECO:0000313" key="3">
    <source>
        <dbReference type="EMBL" id="NDU98769.1"/>
    </source>
</evidence>
<dbReference type="EMBL" id="JAAFZH010000020">
    <property type="protein sequence ID" value="NDU98769.1"/>
    <property type="molecule type" value="Genomic_DNA"/>
</dbReference>
<proteinExistence type="predicted"/>
<dbReference type="Pfam" id="PF04945">
    <property type="entry name" value="YHS"/>
    <property type="match status" value="1"/>
</dbReference>
<evidence type="ECO:0000259" key="2">
    <source>
        <dbReference type="Pfam" id="PF04945"/>
    </source>
</evidence>
<comment type="caution">
    <text evidence="3">The sequence shown here is derived from an EMBL/GenBank/DDBJ whole genome shotgun (WGS) entry which is preliminary data.</text>
</comment>
<evidence type="ECO:0000256" key="1">
    <source>
        <dbReference type="SAM" id="SignalP"/>
    </source>
</evidence>
<dbReference type="RefSeq" id="WP_163954902.1">
    <property type="nucleotide sequence ID" value="NZ_JAAFZH010000020.1"/>
</dbReference>
<protein>
    <submittedName>
        <fullName evidence="3">YHS domain-containing protein</fullName>
    </submittedName>
</protein>
<dbReference type="InterPro" id="IPR007029">
    <property type="entry name" value="YHS_dom"/>
</dbReference>
<dbReference type="NCBIfam" id="NF041384">
    <property type="entry name" value="YHS_seleno_dom"/>
    <property type="match status" value="1"/>
</dbReference>
<evidence type="ECO:0000313" key="4">
    <source>
        <dbReference type="Proteomes" id="UP000474175"/>
    </source>
</evidence>